<reference evidence="1" key="1">
    <citation type="submission" date="2018-02" db="EMBL/GenBank/DDBJ databases">
        <title>Rhizophora mucronata_Transcriptome.</title>
        <authorList>
            <person name="Meera S.P."/>
            <person name="Sreeshan A."/>
            <person name="Augustine A."/>
        </authorList>
    </citation>
    <scope>NUCLEOTIDE SEQUENCE</scope>
    <source>
        <tissue evidence="1">Leaf</tissue>
    </source>
</reference>
<evidence type="ECO:0000313" key="1">
    <source>
        <dbReference type="EMBL" id="MBX71304.1"/>
    </source>
</evidence>
<protein>
    <submittedName>
        <fullName evidence="1">Uncharacterized protein</fullName>
    </submittedName>
</protein>
<dbReference type="AlphaFoldDB" id="A0A2P2QWN2"/>
<proteinExistence type="predicted"/>
<accession>A0A2P2QWN2</accession>
<sequence length="76" mass="8820">MNVLATRIHPRITKKYTRNCIPRMENKNPRNAKPSITAARTIRDSLVMSKTSCMSFEFFCVRVESTLLEELILFSI</sequence>
<organism evidence="1">
    <name type="scientific">Rhizophora mucronata</name>
    <name type="common">Asiatic mangrove</name>
    <dbReference type="NCBI Taxonomy" id="61149"/>
    <lineage>
        <taxon>Eukaryota</taxon>
        <taxon>Viridiplantae</taxon>
        <taxon>Streptophyta</taxon>
        <taxon>Embryophyta</taxon>
        <taxon>Tracheophyta</taxon>
        <taxon>Spermatophyta</taxon>
        <taxon>Magnoliopsida</taxon>
        <taxon>eudicotyledons</taxon>
        <taxon>Gunneridae</taxon>
        <taxon>Pentapetalae</taxon>
        <taxon>rosids</taxon>
        <taxon>fabids</taxon>
        <taxon>Malpighiales</taxon>
        <taxon>Rhizophoraceae</taxon>
        <taxon>Rhizophora</taxon>
    </lineage>
</organism>
<dbReference type="EMBL" id="GGEC01090820">
    <property type="protein sequence ID" value="MBX71304.1"/>
    <property type="molecule type" value="Transcribed_RNA"/>
</dbReference>
<name>A0A2P2QWN2_RHIMU</name>